<dbReference type="InterPro" id="IPR010309">
    <property type="entry name" value="E3_Ub_ligase_DUF908"/>
</dbReference>
<dbReference type="SMART" id="SM00165">
    <property type="entry name" value="UBA"/>
    <property type="match status" value="1"/>
</dbReference>
<dbReference type="Pfam" id="PF14377">
    <property type="entry name" value="UBM"/>
    <property type="match status" value="1"/>
</dbReference>
<feature type="compositionally biased region" description="Polar residues" evidence="2">
    <location>
        <begin position="2398"/>
        <end position="2414"/>
    </location>
</feature>
<proteinExistence type="predicted"/>
<dbReference type="GO" id="GO:0016740">
    <property type="term" value="F:transferase activity"/>
    <property type="evidence" value="ECO:0007669"/>
    <property type="project" value="UniProtKB-KW"/>
</dbReference>
<evidence type="ECO:0000313" key="4">
    <source>
        <dbReference type="EMBL" id="KOS13421.1"/>
    </source>
</evidence>
<dbReference type="Gene3D" id="1.10.8.10">
    <property type="entry name" value="DNA helicase RuvA subunit, C-terminal domain"/>
    <property type="match status" value="1"/>
</dbReference>
<dbReference type="SUPFAM" id="SSF46934">
    <property type="entry name" value="UBA-like"/>
    <property type="match status" value="1"/>
</dbReference>
<feature type="compositionally biased region" description="Low complexity" evidence="2">
    <location>
        <begin position="2138"/>
        <end position="2149"/>
    </location>
</feature>
<feature type="compositionally biased region" description="Polar residues" evidence="2">
    <location>
        <begin position="1847"/>
        <end position="1858"/>
    </location>
</feature>
<protein>
    <submittedName>
        <fullName evidence="4">E3 ubiquitin-protein ligase huwe1</fullName>
    </submittedName>
</protein>
<feature type="region of interest" description="Disordered" evidence="2">
    <location>
        <begin position="2710"/>
        <end position="2754"/>
    </location>
</feature>
<keyword evidence="5" id="KW-1185">Reference proteome</keyword>
<dbReference type="InterPro" id="IPR011989">
    <property type="entry name" value="ARM-like"/>
</dbReference>
<dbReference type="Proteomes" id="UP000037751">
    <property type="component" value="Unassembled WGS sequence"/>
</dbReference>
<dbReference type="SUPFAM" id="SSF48371">
    <property type="entry name" value="ARM repeat"/>
    <property type="match status" value="1"/>
</dbReference>
<dbReference type="InterPro" id="IPR015940">
    <property type="entry name" value="UBA"/>
</dbReference>
<feature type="compositionally biased region" description="Acidic residues" evidence="2">
    <location>
        <begin position="1897"/>
        <end position="1934"/>
    </location>
</feature>
<evidence type="ECO:0000256" key="1">
    <source>
        <dbReference type="ARBA" id="ARBA00022679"/>
    </source>
</evidence>
<dbReference type="PROSITE" id="PS50030">
    <property type="entry name" value="UBA"/>
    <property type="match status" value="1"/>
</dbReference>
<dbReference type="VEuPathDB" id="FungiDB:Malapachy_0163"/>
<feature type="region of interest" description="Disordered" evidence="2">
    <location>
        <begin position="1155"/>
        <end position="1175"/>
    </location>
</feature>
<dbReference type="CDD" id="cd14291">
    <property type="entry name" value="UBA1_NUB1_like"/>
    <property type="match status" value="1"/>
</dbReference>
<feature type="compositionally biased region" description="Acidic residues" evidence="2">
    <location>
        <begin position="1943"/>
        <end position="1988"/>
    </location>
</feature>
<dbReference type="Gene3D" id="1.25.10.10">
    <property type="entry name" value="Leucine-rich Repeat Variant"/>
    <property type="match status" value="1"/>
</dbReference>
<feature type="compositionally biased region" description="Polar residues" evidence="2">
    <location>
        <begin position="2313"/>
        <end position="2323"/>
    </location>
</feature>
<dbReference type="InterPro" id="IPR025527">
    <property type="entry name" value="HUWE1/Rev1_UBM"/>
</dbReference>
<feature type="compositionally biased region" description="Low complexity" evidence="2">
    <location>
        <begin position="1232"/>
        <end position="1259"/>
    </location>
</feature>
<dbReference type="InterPro" id="IPR016024">
    <property type="entry name" value="ARM-type_fold"/>
</dbReference>
<feature type="region of interest" description="Disordered" evidence="2">
    <location>
        <begin position="196"/>
        <end position="220"/>
    </location>
</feature>
<reference evidence="4 5" key="1">
    <citation type="submission" date="2015-07" db="EMBL/GenBank/DDBJ databases">
        <title>Draft Genome Sequence of Malassezia furfur CBS1878 and Malassezia pachydermatis CBS1879.</title>
        <authorList>
            <person name="Triana S."/>
            <person name="Ohm R."/>
            <person name="Gonzalez A."/>
            <person name="DeCock H."/>
            <person name="Restrepo S."/>
            <person name="Celis A."/>
        </authorList>
    </citation>
    <scope>NUCLEOTIDE SEQUENCE [LARGE SCALE GENOMIC DNA]</scope>
    <source>
        <strain evidence="4 5">CBS 1879</strain>
    </source>
</reference>
<feature type="compositionally biased region" description="Acidic residues" evidence="2">
    <location>
        <begin position="2000"/>
        <end position="2010"/>
    </location>
</feature>
<feature type="compositionally biased region" description="Acidic residues" evidence="2">
    <location>
        <begin position="2020"/>
        <end position="2050"/>
    </location>
</feature>
<comment type="caution">
    <text evidence="4">The sequence shown here is derived from an EMBL/GenBank/DDBJ whole genome shotgun (WGS) entry which is preliminary data.</text>
</comment>
<feature type="region of interest" description="Disordered" evidence="2">
    <location>
        <begin position="2209"/>
        <end position="2230"/>
    </location>
</feature>
<evidence type="ECO:0000313" key="5">
    <source>
        <dbReference type="Proteomes" id="UP000037751"/>
    </source>
</evidence>
<feature type="compositionally biased region" description="Basic and acidic residues" evidence="2">
    <location>
        <begin position="1263"/>
        <end position="1272"/>
    </location>
</feature>
<feature type="region of interest" description="Disordered" evidence="2">
    <location>
        <begin position="1216"/>
        <end position="1272"/>
    </location>
</feature>
<feature type="compositionally biased region" description="Basic and acidic residues" evidence="2">
    <location>
        <begin position="2064"/>
        <end position="2077"/>
    </location>
</feature>
<dbReference type="Pfam" id="PF22562">
    <property type="entry name" value="UBA_7"/>
    <property type="match status" value="1"/>
</dbReference>
<dbReference type="OrthoDB" id="8068875at2759"/>
<feature type="compositionally biased region" description="Low complexity" evidence="2">
    <location>
        <begin position="204"/>
        <end position="217"/>
    </location>
</feature>
<keyword evidence="1" id="KW-0808">Transferase</keyword>
<evidence type="ECO:0000259" key="3">
    <source>
        <dbReference type="PROSITE" id="PS50030"/>
    </source>
</evidence>
<dbReference type="STRING" id="77020.A0A0M8MTR2"/>
<organism evidence="4 5">
    <name type="scientific">Malassezia pachydermatis</name>
    <dbReference type="NCBI Taxonomy" id="77020"/>
    <lineage>
        <taxon>Eukaryota</taxon>
        <taxon>Fungi</taxon>
        <taxon>Dikarya</taxon>
        <taxon>Basidiomycota</taxon>
        <taxon>Ustilaginomycotina</taxon>
        <taxon>Malasseziomycetes</taxon>
        <taxon>Malasseziales</taxon>
        <taxon>Malasseziaceae</taxon>
        <taxon>Malassezia</taxon>
    </lineage>
</organism>
<dbReference type="RefSeq" id="XP_017991053.1">
    <property type="nucleotide sequence ID" value="XM_018134696.1"/>
</dbReference>
<feature type="domain" description="UBA" evidence="3">
    <location>
        <begin position="1173"/>
        <end position="1213"/>
    </location>
</feature>
<feature type="compositionally biased region" description="Basic and acidic residues" evidence="2">
    <location>
        <begin position="1832"/>
        <end position="1843"/>
    </location>
</feature>
<feature type="compositionally biased region" description="Low complexity" evidence="2">
    <location>
        <begin position="2522"/>
        <end position="2531"/>
    </location>
</feature>
<dbReference type="EMBL" id="LGAV01000006">
    <property type="protein sequence ID" value="KOS13421.1"/>
    <property type="molecule type" value="Genomic_DNA"/>
</dbReference>
<dbReference type="GeneID" id="28726571"/>
<feature type="region of interest" description="Disordered" evidence="2">
    <location>
        <begin position="2498"/>
        <end position="2532"/>
    </location>
</feature>
<feature type="compositionally biased region" description="Basic and acidic residues" evidence="2">
    <location>
        <begin position="2415"/>
        <end position="2425"/>
    </location>
</feature>
<dbReference type="UniPathway" id="UPA00143"/>
<feature type="compositionally biased region" description="Polar residues" evidence="2">
    <location>
        <begin position="2289"/>
        <end position="2298"/>
    </location>
</feature>
<name>A0A0M8MTR2_9BASI</name>
<gene>
    <name evidence="4" type="ORF">Malapachy_0163</name>
</gene>
<feature type="region of interest" description="Disordered" evidence="2">
    <location>
        <begin position="1829"/>
        <end position="2153"/>
    </location>
</feature>
<sequence length="2776" mass="303193">MKITKTPKRKPEASADVLALVARIADAPGTSLAPLLAEIESWEWPRGDLYTWVPALNRLDTELERICTPDRLEPVQKTPFVSEDRALLLSILRFTRILLENCMNRKLYASYEHLNRLLGTFDQEVLEALLYLLLRPAQQHSGSGRHDWAISTSRLAVLATAWPPREIGLDMSDLAAEQAVMPSSLHSVHILSYRAPSAAPPGSPTTTPSTPAKAPTSGEAPGLLRVQVSHLDTDPRTPGEIVHATPDAMTLSEEERFELFHKIRVAMACRDTTSRCQTLVCRLLAIACFAHTAPESMANARLFLVEPSLVPRTAALVVPTEPANDWVASAALYALDSFGHFRVRLSEVLTAVNASVSHGLLLQRLRSMTESLAAMADAPTPPLSTHADAFIDALITLVANLTTTVSGSSMVVGAGLIPQLVEIACLSSEQNALVHRTCARAIGLLDNAMYAYPPAFQQFTAVHGVDALILRISVQVKQDCEATGPVRYGRLHVLRQLFRLFYHLMTTAGTAEGLRTVIDSPMLPALRTIFEHPHVFGSPVLAQAVTIMATLVHNEPTQLTTVQEQGLPEAFLSALEADMEPNVELLTAITTALGALCLNETGLRLVQAKPIVPSLLRVLDDARFHRILLDRDNANVLGASMDELLRHHPTFQDSVLDALVRVVDRIVEAGRTFQPPAEPADARSLYVLPPREPSLTLAPKRIATSLVTLREQDHSVPPAVPGDVNEPLQSFDVLCRFLEGLFRNAALCRDFMRRGGLMRLLAFQSTPCIAYTFPATQTADSTVVLLRTMVEESPSSVMHALLQQLQHSMLEWEADWLALLDHGTPASFRMLVRLHTRVHLLSDLCQAFHQTFTLAQAGSKIPMALLSALQEGGDLTTLTQLGELLRCVAWESMQLHAALGSQATHPSVYPVVYMADRLAAALVGLLGVVARLCVPRRTMDTEYWHVATNTAHTLAQMMQAWSTLRPAVADSDAWAEHTYLSLVSAHLLYDKRSLSSSQVHTLLLQACMEQGALDTMSSHVRAMVPLFTQPPSDDATEVGMSAKAHAINAIRAYFDLLVRLVQARPLLDAPQPSHSPADGVQPYVLLVDVRRTALRMCSWMWMEAWLPTLPLTTIRLLVQVLGLILQADRETPPLPRSEPAVSDLPSALAATLAGVSLPNQGSGPRALPSSTPPVDETRLSQLVEMGFPRGAARRALQRCHNNISAATEYIFTHPELEDEPDEPTAPSEPQGETQETPAAEAPVEAEAQPPAPERTTPRALAESPHKADLDAERTAFRPQFFPRLLELADTHEPLVFDAKHVFGYVVQDKERLPVLWASVVDRVPMQANDAHTPMRLHLLALLLTFDRISLSLPWSTMPALGERLCAWIEAYTATSPLSASPTWLASAWIALSGMLGLAEVPDETPTPSILPDDRLAFLHMARTRLLSPARVILQSASQHSPSIVLAVCRALVLLTRDDATAQAWARDNGVRTLLQVLCTRRFAALTAYQRLVVMILRHISEAGGALLPAMAKRVHAWMQPSSGRTRSADVANLLKSLSYTVLRQPTVFIEAASCQLELVEYDKERTQVPVRLLQNATLPTEPQEAERMRVDVIQALWHELYGALSGEAQPSEAPSGTNDVVMSEADARDAYAYFLLQCSMELVSSYMGSKVGLLQCTLPTGVPVLTYLLQEIVPVGFLQAYDAEELRKRMAESNWAMSLLVALAADPEPSTDAMRVPEALIGVRKALLDALHKALRDALLSSEAVEIRYGRMYALSDLCHRLLTAQPQAGSNAMKRAPVVLHIAKTMLEKNFVPLLTQVLADLDVHTPSVRSLVDVVLRPLEQLTKMSAKVAKADRRSARAREPSVNADTPSSPSVMSSDGLVDDSYEEGDEDDMPAPDFYRNSSLGMHTGEMEQGAYDEDDLSDDMDDEDEMEMEEYVSEEESELSTDAEGLDGDSTHVVEVMEEDDSGAESDSVDVDDIDEDDHDMDDLHEDDLYDSELPWDEESGDALSLDEHDYDYVVDDEGDIEVDANNGGGVDEILEALDDMEGGQDDEMDDHDGIDDEGDSGDELGPGPIRPLDMSEDLRWPSRSHDDRFGANWSWTQLPRSSRRTGPANGPPTFFALPSSETPAPARASHTSSRPTTHDQDAGFHPLLVDDQPSSSDGDGPTWARSVEALMGGGTMQFLEMFLQRNMPNGADASIRIELDHGHGTPRMQIANIGGDINMVPASSDPSAADPPAPNAPEAEAPASVDVVAESQRFTPLSTEARRGEEAHVLLGNAAAELGSALRTQLVHRLLPAYEKRMRDTSTSVAQRSASDSKRKLEAMEDYESNTPPRTLRESVTSRLFGPSVELPESDIDPTFLEALPEELREEAILSQQLGARLARGSQGLARDFLEVLPRSLRAELQRVDEPTAGSATTQPESQSSSANPSQDRENAQETHAQPREAIQLLDRAGLASLVRLLYFPSLSSRSSLLHKVLAHLCENARTRADLMQLLLMVLVESTHSTSAVDRSFAAVSSKASRHTPQRGTPRRPPTTPTPSASGLLPTLPTPLTPMGEEAPHLLASRSLETLSHLAHAHSQTALYCLREDKQKKGAKRVPVYVLLSLLEKDAILSHAPLVQALVALLHSVTKPLTYIRKDADGASSSTVVLGEPYEGVEIAAIPAERMAAIVKPLHTPMSSKAFQHTLGVASHLSHMPGGREAISEALQNAATKASHSLVNSLDALIQSLPPPPPEQETDDDQGQELSIRPPPPPPPTLHTSSEPLAKLASPTSAQAEFLRCLRALDYLYIRK</sequence>
<dbReference type="GO" id="GO:0016567">
    <property type="term" value="P:protein ubiquitination"/>
    <property type="evidence" value="ECO:0007669"/>
    <property type="project" value="UniProtKB-UniPathway"/>
</dbReference>
<feature type="region of interest" description="Disordered" evidence="2">
    <location>
        <begin position="2390"/>
        <end position="2425"/>
    </location>
</feature>
<feature type="compositionally biased region" description="Acidic residues" evidence="2">
    <location>
        <begin position="1862"/>
        <end position="1876"/>
    </location>
</feature>
<dbReference type="Pfam" id="PF06012">
    <property type="entry name" value="DUF908"/>
    <property type="match status" value="1"/>
</dbReference>
<dbReference type="Pfam" id="PF06025">
    <property type="entry name" value="DUF913"/>
    <property type="match status" value="1"/>
</dbReference>
<feature type="region of interest" description="Disordered" evidence="2">
    <location>
        <begin position="2289"/>
        <end position="2323"/>
    </location>
</feature>
<evidence type="ECO:0000256" key="2">
    <source>
        <dbReference type="SAM" id="MobiDB-lite"/>
    </source>
</evidence>
<accession>A0A0M8MTR2</accession>
<dbReference type="InterPro" id="IPR009060">
    <property type="entry name" value="UBA-like_sf"/>
</dbReference>
<dbReference type="InterPro" id="IPR010314">
    <property type="entry name" value="E3_Ub_ligase_DUF913"/>
</dbReference>